<sequence length="42" mass="4471">DAGNDGRCYGLIVILVGSGGRRPTNDLDACPVSARRIFITHN</sequence>
<evidence type="ECO:0000313" key="1">
    <source>
        <dbReference type="EMBL" id="GAG50225.1"/>
    </source>
</evidence>
<comment type="caution">
    <text evidence="1">The sequence shown here is derived from an EMBL/GenBank/DDBJ whole genome shotgun (WGS) entry which is preliminary data.</text>
</comment>
<dbReference type="AlphaFoldDB" id="X0Y3C8"/>
<dbReference type="EMBL" id="BARS01055935">
    <property type="protein sequence ID" value="GAG50225.1"/>
    <property type="molecule type" value="Genomic_DNA"/>
</dbReference>
<organism evidence="1">
    <name type="scientific">marine sediment metagenome</name>
    <dbReference type="NCBI Taxonomy" id="412755"/>
    <lineage>
        <taxon>unclassified sequences</taxon>
        <taxon>metagenomes</taxon>
        <taxon>ecological metagenomes</taxon>
    </lineage>
</organism>
<gene>
    <name evidence="1" type="ORF">S01H1_82497</name>
</gene>
<proteinExistence type="predicted"/>
<feature type="non-terminal residue" evidence="1">
    <location>
        <position position="1"/>
    </location>
</feature>
<protein>
    <submittedName>
        <fullName evidence="1">Uncharacterized protein</fullName>
    </submittedName>
</protein>
<accession>X0Y3C8</accession>
<name>X0Y3C8_9ZZZZ</name>
<reference evidence="1" key="1">
    <citation type="journal article" date="2014" name="Front. Microbiol.">
        <title>High frequency of phylogenetically diverse reductive dehalogenase-homologous genes in deep subseafloor sedimentary metagenomes.</title>
        <authorList>
            <person name="Kawai M."/>
            <person name="Futagami T."/>
            <person name="Toyoda A."/>
            <person name="Takaki Y."/>
            <person name="Nishi S."/>
            <person name="Hori S."/>
            <person name="Arai W."/>
            <person name="Tsubouchi T."/>
            <person name="Morono Y."/>
            <person name="Uchiyama I."/>
            <person name="Ito T."/>
            <person name="Fujiyama A."/>
            <person name="Inagaki F."/>
            <person name="Takami H."/>
        </authorList>
    </citation>
    <scope>NUCLEOTIDE SEQUENCE</scope>
    <source>
        <strain evidence="1">Expedition CK06-06</strain>
    </source>
</reference>